<evidence type="ECO:0000313" key="1">
    <source>
        <dbReference type="EMBL" id="CEG42809.1"/>
    </source>
</evidence>
<organism evidence="1 2">
    <name type="scientific">Plasmopara halstedii</name>
    <name type="common">Downy mildew of sunflower</name>
    <dbReference type="NCBI Taxonomy" id="4781"/>
    <lineage>
        <taxon>Eukaryota</taxon>
        <taxon>Sar</taxon>
        <taxon>Stramenopiles</taxon>
        <taxon>Oomycota</taxon>
        <taxon>Peronosporomycetes</taxon>
        <taxon>Peronosporales</taxon>
        <taxon>Peronosporaceae</taxon>
        <taxon>Plasmopara</taxon>
    </lineage>
</organism>
<dbReference type="RefSeq" id="XP_024579178.1">
    <property type="nucleotide sequence ID" value="XM_024728730.1"/>
</dbReference>
<protein>
    <submittedName>
        <fullName evidence="1">Uncharacterized protein</fullName>
    </submittedName>
</protein>
<reference evidence="2" key="1">
    <citation type="submission" date="2014-09" db="EMBL/GenBank/DDBJ databases">
        <authorList>
            <person name="Sharma Rahul"/>
            <person name="Thines Marco"/>
        </authorList>
    </citation>
    <scope>NUCLEOTIDE SEQUENCE [LARGE SCALE GENOMIC DNA]</scope>
</reference>
<evidence type="ECO:0000313" key="2">
    <source>
        <dbReference type="Proteomes" id="UP000054928"/>
    </source>
</evidence>
<name>A0A0P1ANT8_PLAHL</name>
<keyword evidence="2" id="KW-1185">Reference proteome</keyword>
<dbReference type="GeneID" id="36408109"/>
<dbReference type="Proteomes" id="UP000054928">
    <property type="component" value="Unassembled WGS sequence"/>
</dbReference>
<sequence>MAEYSSTFAMAAARKAQATSNMFAHIEKVVLWIFGTEKCDLNMGISWLGKRELWVVCLDKVIRIC</sequence>
<proteinExistence type="predicted"/>
<dbReference type="EMBL" id="CCYD01000645">
    <property type="protein sequence ID" value="CEG42809.1"/>
    <property type="molecule type" value="Genomic_DNA"/>
</dbReference>
<dbReference type="AlphaFoldDB" id="A0A0P1ANT8"/>
<accession>A0A0P1ANT8</accession>